<evidence type="ECO:0000259" key="3">
    <source>
        <dbReference type="Pfam" id="PF05270"/>
    </source>
</evidence>
<dbReference type="Gene3D" id="2.80.10.50">
    <property type="match status" value="1"/>
</dbReference>
<dbReference type="SUPFAM" id="SSF110221">
    <property type="entry name" value="AbfB domain"/>
    <property type="match status" value="1"/>
</dbReference>
<evidence type="ECO:0000313" key="5">
    <source>
        <dbReference type="Proteomes" id="UP000533598"/>
    </source>
</evidence>
<name>A0A7W7FT13_9PSEU</name>
<evidence type="ECO:0000256" key="1">
    <source>
        <dbReference type="SAM" id="Coils"/>
    </source>
</evidence>
<dbReference type="CDD" id="cd23399">
    <property type="entry name" value="beta-trefoil_ABD_ABFB"/>
    <property type="match status" value="1"/>
</dbReference>
<dbReference type="RefSeq" id="WP_185002541.1">
    <property type="nucleotide sequence ID" value="NZ_BAAAUI010000012.1"/>
</dbReference>
<evidence type="ECO:0000256" key="2">
    <source>
        <dbReference type="SAM" id="SignalP"/>
    </source>
</evidence>
<dbReference type="InterPro" id="IPR036195">
    <property type="entry name" value="AbfB_ABD_sf"/>
</dbReference>
<feature type="domain" description="Alpha-L-arabinofuranosidase B arabinose-binding" evidence="3">
    <location>
        <begin position="369"/>
        <end position="496"/>
    </location>
</feature>
<dbReference type="Pfam" id="PF05270">
    <property type="entry name" value="AbfB"/>
    <property type="match status" value="1"/>
</dbReference>
<accession>A0A7W7FT13</accession>
<proteinExistence type="predicted"/>
<dbReference type="EMBL" id="JACHMH010000001">
    <property type="protein sequence ID" value="MBB4676762.1"/>
    <property type="molecule type" value="Genomic_DNA"/>
</dbReference>
<feature type="chain" id="PRO_5031227476" description="Alpha-L-arabinofuranosidase B arabinose-binding domain-containing protein" evidence="2">
    <location>
        <begin position="29"/>
        <end position="502"/>
    </location>
</feature>
<dbReference type="GO" id="GO:0046373">
    <property type="term" value="P:L-arabinose metabolic process"/>
    <property type="evidence" value="ECO:0007669"/>
    <property type="project" value="InterPro"/>
</dbReference>
<dbReference type="AlphaFoldDB" id="A0A7W7FT13"/>
<gene>
    <name evidence="4" type="ORF">HNR67_002880</name>
</gene>
<comment type="caution">
    <text evidence="4">The sequence shown here is derived from an EMBL/GenBank/DDBJ whole genome shotgun (WGS) entry which is preliminary data.</text>
</comment>
<feature type="signal peptide" evidence="2">
    <location>
        <begin position="1"/>
        <end position="28"/>
    </location>
</feature>
<keyword evidence="5" id="KW-1185">Reference proteome</keyword>
<dbReference type="Proteomes" id="UP000533598">
    <property type="component" value="Unassembled WGS sequence"/>
</dbReference>
<sequence length="502" mass="55067">MAKPMSFVARAFAATTVLAALTSGTALAAAPPVPAAQQNVISNEAKIKAARLVGFAESEFSRLLVFNDRNFVFELWRRAADNEKAAKVRDAARLAYETNTPEALAEFVNTGIHQAHEQDLAAEAARQAERALRIKAAAVIGVTPTEPMLLVDRKNFVFRLWELCAKELTEVRDAAVVAYRGTEAQVQEFLTTGIVAAKQAADERIAREAKEKEEAEKERLRVREARTKALAVINVPVTEVLLGMPDIDFVLEIAQRAGQHTHVSGDAWAAVETKDPVVLRHYVFTGIHQAHAKDLAEAAVKQDQANQRRILEMITHARNTGVNPVLVRAGQRALDAGPGERAAFLAQDRAPLLRQSFQAVSPGLSGSPFLRHANGFASISPITGELDRQDATWMLVPGLADPDCYSIESVNFRGSFLRHSDFRISLAGNDNSELFGRDATFCARTGRTGADVSFESVNLPGRFLRHSHGGLYLADTSNRFPFDNPHLFAEDTTWRVTEPWVS</sequence>
<keyword evidence="1" id="KW-0175">Coiled coil</keyword>
<dbReference type="GO" id="GO:0046556">
    <property type="term" value="F:alpha-L-arabinofuranosidase activity"/>
    <property type="evidence" value="ECO:0007669"/>
    <property type="project" value="InterPro"/>
</dbReference>
<keyword evidence="2" id="KW-0732">Signal</keyword>
<evidence type="ECO:0000313" key="4">
    <source>
        <dbReference type="EMBL" id="MBB4676762.1"/>
    </source>
</evidence>
<dbReference type="InterPro" id="IPR007934">
    <property type="entry name" value="AbfB_ABD"/>
</dbReference>
<organism evidence="4 5">
    <name type="scientific">Crossiella cryophila</name>
    <dbReference type="NCBI Taxonomy" id="43355"/>
    <lineage>
        <taxon>Bacteria</taxon>
        <taxon>Bacillati</taxon>
        <taxon>Actinomycetota</taxon>
        <taxon>Actinomycetes</taxon>
        <taxon>Pseudonocardiales</taxon>
        <taxon>Pseudonocardiaceae</taxon>
        <taxon>Crossiella</taxon>
    </lineage>
</organism>
<feature type="coiled-coil region" evidence="1">
    <location>
        <begin position="198"/>
        <end position="230"/>
    </location>
</feature>
<protein>
    <recommendedName>
        <fullName evidence="3">Alpha-L-arabinofuranosidase B arabinose-binding domain-containing protein</fullName>
    </recommendedName>
</protein>
<reference evidence="4 5" key="1">
    <citation type="submission" date="2020-08" db="EMBL/GenBank/DDBJ databases">
        <title>Sequencing the genomes of 1000 actinobacteria strains.</title>
        <authorList>
            <person name="Klenk H.-P."/>
        </authorList>
    </citation>
    <scope>NUCLEOTIDE SEQUENCE [LARGE SCALE GENOMIC DNA]</scope>
    <source>
        <strain evidence="4 5">DSM 44230</strain>
    </source>
</reference>